<dbReference type="InterPro" id="IPR023753">
    <property type="entry name" value="FAD/NAD-binding_dom"/>
</dbReference>
<proteinExistence type="predicted"/>
<dbReference type="InterPro" id="IPR017896">
    <property type="entry name" value="4Fe4S_Fe-S-bd"/>
</dbReference>
<dbReference type="InterPro" id="IPR051394">
    <property type="entry name" value="Glutamate_Synthase"/>
</dbReference>
<dbReference type="SUPFAM" id="SSF46548">
    <property type="entry name" value="alpha-helical ferredoxin"/>
    <property type="match status" value="2"/>
</dbReference>
<dbReference type="Pfam" id="PF14691">
    <property type="entry name" value="Fer4_20"/>
    <property type="match status" value="1"/>
</dbReference>
<keyword evidence="7" id="KW-1185">Reference proteome</keyword>
<evidence type="ECO:0000256" key="3">
    <source>
        <dbReference type="ARBA" id="ARBA00023014"/>
    </source>
</evidence>
<dbReference type="GO" id="GO:0004324">
    <property type="term" value="F:ferredoxin-NADP+ reductase activity"/>
    <property type="evidence" value="ECO:0007669"/>
    <property type="project" value="UniProtKB-EC"/>
</dbReference>
<feature type="compositionally biased region" description="Basic and acidic residues" evidence="4">
    <location>
        <begin position="448"/>
        <end position="460"/>
    </location>
</feature>
<sequence>MAVRKIDIDKCIGCGTCVESCPMDVFRLDTKAELRPQASPCSQACPLGVNQREYHHLLNLDLPREAAELLSQSHPMPAITGRICPLPCETACTRHQVDDAVNINGIEQFLGDLFLSELPPQQTSNPSATKLAIIGSGPAGLSAAFTLNRLGYQVTVFDKKPLPGGLLRYGIPAFRLDNRVVDRQIDYFERLGIEFVCNCQVGTDIDHKALVEQGFQAVLSATGASKPLMLDVPGNKAKGVMSAIEFLDLIASGDDWQRPDLKLPKRVAVVGGGSVSLDAARTAVRLGATQVHVLCLETLDKSSPDAMLALDDEILDALEEGVSIHPRTAVKQINTDGQAVTGVTCISCTQVRDQRGAFAPIYTDCVTETLDVEMVILAIGQTADPSLLLPDYITDQRGYIQPHHTTNPNHYFAAGDAVTGPSTVVEALSSGKQAAMQLHVSLSNSDNCKADNDAMPDRLADTTSPQSTPQKLPQQKPWYQQPRLERENRQPGDRVKDFAETRQSLTLSTAREEAQRCLTCGSRARIAFMDDCQVCRLCQHYCPTDAIEITDGIVQSSLHNFDVVNLGKAIAD</sequence>
<dbReference type="EMBL" id="CAKLCM010000003">
    <property type="protein sequence ID" value="CAH0529530.1"/>
    <property type="molecule type" value="Genomic_DNA"/>
</dbReference>
<dbReference type="RefSeq" id="WP_237486120.1">
    <property type="nucleotide sequence ID" value="NZ_CAKLCM010000003.1"/>
</dbReference>
<dbReference type="PANTHER" id="PTHR43100:SF1">
    <property type="entry name" value="GLUTAMATE SYNTHASE [NADPH] SMALL CHAIN"/>
    <property type="match status" value="1"/>
</dbReference>
<feature type="compositionally biased region" description="Basic and acidic residues" evidence="4">
    <location>
        <begin position="483"/>
        <end position="494"/>
    </location>
</feature>
<evidence type="ECO:0000256" key="4">
    <source>
        <dbReference type="SAM" id="MobiDB-lite"/>
    </source>
</evidence>
<comment type="caution">
    <text evidence="6">The sequence shown here is derived from an EMBL/GenBank/DDBJ whole genome shotgun (WGS) entry which is preliminary data.</text>
</comment>
<evidence type="ECO:0000313" key="7">
    <source>
        <dbReference type="Proteomes" id="UP000838160"/>
    </source>
</evidence>
<reference evidence="6" key="1">
    <citation type="submission" date="2021-12" db="EMBL/GenBank/DDBJ databases">
        <authorList>
            <person name="Rodrigo-Torres L."/>
            <person name="Arahal R. D."/>
            <person name="Lucena T."/>
        </authorList>
    </citation>
    <scope>NUCLEOTIDE SEQUENCE</scope>
    <source>
        <strain evidence="6">CECT 8226</strain>
    </source>
</reference>
<dbReference type="SUPFAM" id="SSF51971">
    <property type="entry name" value="Nucleotide-binding domain"/>
    <property type="match status" value="1"/>
</dbReference>
<feature type="compositionally biased region" description="Polar residues" evidence="4">
    <location>
        <begin position="461"/>
        <end position="473"/>
    </location>
</feature>
<evidence type="ECO:0000313" key="6">
    <source>
        <dbReference type="EMBL" id="CAH0529530.1"/>
    </source>
</evidence>
<organism evidence="6 7">
    <name type="scientific">Vibrio hippocampi</name>
    <dbReference type="NCBI Taxonomy" id="654686"/>
    <lineage>
        <taxon>Bacteria</taxon>
        <taxon>Pseudomonadati</taxon>
        <taxon>Pseudomonadota</taxon>
        <taxon>Gammaproteobacteria</taxon>
        <taxon>Vibrionales</taxon>
        <taxon>Vibrionaceae</taxon>
        <taxon>Vibrio</taxon>
    </lineage>
</organism>
<gene>
    <name evidence="6" type="ORF">VHP8226_03284</name>
</gene>
<dbReference type="Gene3D" id="3.50.50.60">
    <property type="entry name" value="FAD/NAD(P)-binding domain"/>
    <property type="match status" value="2"/>
</dbReference>
<keyword evidence="2" id="KW-0408">Iron</keyword>
<dbReference type="InterPro" id="IPR009051">
    <property type="entry name" value="Helical_ferredxn"/>
</dbReference>
<evidence type="ECO:0000259" key="5">
    <source>
        <dbReference type="PROSITE" id="PS51379"/>
    </source>
</evidence>
<keyword evidence="3" id="KW-0411">Iron-sulfur</keyword>
<dbReference type="InterPro" id="IPR028261">
    <property type="entry name" value="DPD_II"/>
</dbReference>
<dbReference type="Pfam" id="PF07992">
    <property type="entry name" value="Pyr_redox_2"/>
    <property type="match status" value="1"/>
</dbReference>
<keyword evidence="1" id="KW-0479">Metal-binding</keyword>
<feature type="domain" description="4Fe-4S ferredoxin-type" evidence="5">
    <location>
        <begin position="522"/>
        <end position="552"/>
    </location>
</feature>
<keyword evidence="6" id="KW-0560">Oxidoreductase</keyword>
<dbReference type="Pfam" id="PF00037">
    <property type="entry name" value="Fer4"/>
    <property type="match status" value="1"/>
</dbReference>
<dbReference type="EC" id="1.18.1.2" evidence="6"/>
<feature type="region of interest" description="Disordered" evidence="4">
    <location>
        <begin position="446"/>
        <end position="494"/>
    </location>
</feature>
<dbReference type="Gene3D" id="1.10.1060.10">
    <property type="entry name" value="Alpha-helical ferredoxin"/>
    <property type="match status" value="1"/>
</dbReference>
<evidence type="ECO:0000256" key="1">
    <source>
        <dbReference type="ARBA" id="ARBA00022723"/>
    </source>
</evidence>
<accession>A0ABN8DLT0</accession>
<dbReference type="PANTHER" id="PTHR43100">
    <property type="entry name" value="GLUTAMATE SYNTHASE [NADPH] SMALL CHAIN"/>
    <property type="match status" value="1"/>
</dbReference>
<dbReference type="PRINTS" id="PR00419">
    <property type="entry name" value="ADXRDTASE"/>
</dbReference>
<dbReference type="InterPro" id="IPR017900">
    <property type="entry name" value="4Fe4S_Fe_S_CS"/>
</dbReference>
<name>A0ABN8DLT0_9VIBR</name>
<dbReference type="Proteomes" id="UP000838160">
    <property type="component" value="Unassembled WGS sequence"/>
</dbReference>
<evidence type="ECO:0000256" key="2">
    <source>
        <dbReference type="ARBA" id="ARBA00023004"/>
    </source>
</evidence>
<feature type="domain" description="4Fe-4S ferredoxin-type" evidence="5">
    <location>
        <begin position="2"/>
        <end position="31"/>
    </location>
</feature>
<dbReference type="PROSITE" id="PS00198">
    <property type="entry name" value="4FE4S_FER_1"/>
    <property type="match status" value="2"/>
</dbReference>
<dbReference type="InterPro" id="IPR036188">
    <property type="entry name" value="FAD/NAD-bd_sf"/>
</dbReference>
<protein>
    <submittedName>
        <fullName evidence="6">Ferredoxin--NADP reductase</fullName>
        <ecNumber evidence="6">1.18.1.2</ecNumber>
    </submittedName>
</protein>
<dbReference type="PROSITE" id="PS51379">
    <property type="entry name" value="4FE4S_FER_2"/>
    <property type="match status" value="2"/>
</dbReference>